<evidence type="ECO:0000313" key="10">
    <source>
        <dbReference type="Proteomes" id="UP001579974"/>
    </source>
</evidence>
<feature type="transmembrane region" description="Helical" evidence="8">
    <location>
        <begin position="210"/>
        <end position="230"/>
    </location>
</feature>
<sequence>MYKLSMFQVVTVTCTSFLPLLFWIFPRYAANSAGVDGQWALLGTCLIALFSAWVHGLLNTRFHKWSGADMPKLVYGNFIGKTVTMLFVPGYLLFIAVSLYSFSITLKALLPNTPRLATIASLTLVSIMGAMYGIEAISRVASIIFPVTILVLGASFIFVLFRGSWTGVFLHPVSISRSISVASQLLPMFFGLNQYIMLSPYYDHRNRNAVWLPIFCVGFSSALILSVYVITIRVVGYEGLRVLAHPIDFVLQLVQLHGLIIQRFGVVLVFISTMFEAVFFANHLWALSEASRRLLQLKKTSERWFIFTYAVITVIMFQVIPNQQIGDWIVLHILVPLSWFYLVIEPSMKLFLSYVRSNRLKSGAN</sequence>
<dbReference type="PANTHER" id="PTHR34975:SF2">
    <property type="entry name" value="SPORE GERMINATION PROTEIN A2"/>
    <property type="match status" value="1"/>
</dbReference>
<keyword evidence="10" id="KW-1185">Reference proteome</keyword>
<feature type="transmembrane region" description="Helical" evidence="8">
    <location>
        <begin position="260"/>
        <end position="282"/>
    </location>
</feature>
<comment type="subcellular location">
    <subcellularLocation>
        <location evidence="1">Membrane</location>
        <topology evidence="1">Multi-pass membrane protein</topology>
    </subcellularLocation>
</comment>
<dbReference type="EMBL" id="JBDXSU010000021">
    <property type="protein sequence ID" value="MFB5192414.1"/>
    <property type="molecule type" value="Genomic_DNA"/>
</dbReference>
<feature type="transmembrane region" description="Helical" evidence="8">
    <location>
        <begin position="303"/>
        <end position="320"/>
    </location>
</feature>
<comment type="similarity">
    <text evidence="2">Belongs to the amino acid-polyamine-organocation (APC) superfamily. Spore germination protein (SGP) (TC 2.A.3.9) family.</text>
</comment>
<keyword evidence="4" id="KW-0309">Germination</keyword>
<evidence type="ECO:0000256" key="3">
    <source>
        <dbReference type="ARBA" id="ARBA00022448"/>
    </source>
</evidence>
<feature type="transmembrane region" description="Helical" evidence="8">
    <location>
        <begin position="39"/>
        <end position="58"/>
    </location>
</feature>
<accession>A0ABV5AJF6</accession>
<comment type="caution">
    <text evidence="9">The sequence shown here is derived from an EMBL/GenBank/DDBJ whole genome shotgun (WGS) entry which is preliminary data.</text>
</comment>
<keyword evidence="7 8" id="KW-0472">Membrane</keyword>
<keyword evidence="6 8" id="KW-1133">Transmembrane helix</keyword>
<protein>
    <submittedName>
        <fullName evidence="9">GerAB/ArcD/ProY family transporter</fullName>
    </submittedName>
</protein>
<keyword evidence="3" id="KW-0813">Transport</keyword>
<dbReference type="RefSeq" id="WP_275473323.1">
    <property type="nucleotide sequence ID" value="NZ_CP162940.1"/>
</dbReference>
<evidence type="ECO:0000256" key="6">
    <source>
        <dbReference type="ARBA" id="ARBA00022989"/>
    </source>
</evidence>
<feature type="transmembrane region" description="Helical" evidence="8">
    <location>
        <begin position="181"/>
        <end position="198"/>
    </location>
</feature>
<evidence type="ECO:0000256" key="8">
    <source>
        <dbReference type="SAM" id="Phobius"/>
    </source>
</evidence>
<dbReference type="PANTHER" id="PTHR34975">
    <property type="entry name" value="SPORE GERMINATION PROTEIN A2"/>
    <property type="match status" value="1"/>
</dbReference>
<feature type="transmembrane region" description="Helical" evidence="8">
    <location>
        <begin position="78"/>
        <end position="104"/>
    </location>
</feature>
<feature type="transmembrane region" description="Helical" evidence="8">
    <location>
        <begin position="141"/>
        <end position="161"/>
    </location>
</feature>
<feature type="transmembrane region" description="Helical" evidence="8">
    <location>
        <begin position="326"/>
        <end position="344"/>
    </location>
</feature>
<reference evidence="9 10" key="1">
    <citation type="journal article" date="2024" name="Int. J. Mol. Sci.">
        <title>Exploration of Alicyclobacillus spp. Genome in Search of Antibiotic Resistance.</title>
        <authorList>
            <person name="Bucka-Kolendo J."/>
            <person name="Kiousi D.E."/>
            <person name="Dekowska A."/>
            <person name="Mikolajczuk-Szczyrba A."/>
            <person name="Karadedos D.M."/>
            <person name="Michael P."/>
            <person name="Galanis A."/>
            <person name="Sokolowska B."/>
        </authorList>
    </citation>
    <scope>NUCLEOTIDE SEQUENCE [LARGE SCALE GENOMIC DNA]</scope>
    <source>
        <strain evidence="9 10">KKP 3000</strain>
    </source>
</reference>
<dbReference type="Pfam" id="PF03845">
    <property type="entry name" value="Spore_permease"/>
    <property type="match status" value="1"/>
</dbReference>
<dbReference type="InterPro" id="IPR004761">
    <property type="entry name" value="Spore_GerAB"/>
</dbReference>
<organism evidence="9 10">
    <name type="scientific">Alicyclobacillus fastidiosus</name>
    <dbReference type="NCBI Taxonomy" id="392011"/>
    <lineage>
        <taxon>Bacteria</taxon>
        <taxon>Bacillati</taxon>
        <taxon>Bacillota</taxon>
        <taxon>Bacilli</taxon>
        <taxon>Bacillales</taxon>
        <taxon>Alicyclobacillaceae</taxon>
        <taxon>Alicyclobacillus</taxon>
    </lineage>
</organism>
<proteinExistence type="inferred from homology"/>
<evidence type="ECO:0000256" key="1">
    <source>
        <dbReference type="ARBA" id="ARBA00004141"/>
    </source>
</evidence>
<evidence type="ECO:0000256" key="4">
    <source>
        <dbReference type="ARBA" id="ARBA00022544"/>
    </source>
</evidence>
<evidence type="ECO:0000313" key="9">
    <source>
        <dbReference type="EMBL" id="MFB5192414.1"/>
    </source>
</evidence>
<gene>
    <name evidence="9" type="ORF">KKP3000_001616</name>
</gene>
<name>A0ABV5AJF6_9BACL</name>
<evidence type="ECO:0000256" key="7">
    <source>
        <dbReference type="ARBA" id="ARBA00023136"/>
    </source>
</evidence>
<evidence type="ECO:0000256" key="2">
    <source>
        <dbReference type="ARBA" id="ARBA00007998"/>
    </source>
</evidence>
<keyword evidence="5 8" id="KW-0812">Transmembrane</keyword>
<dbReference type="Proteomes" id="UP001579974">
    <property type="component" value="Unassembled WGS sequence"/>
</dbReference>
<dbReference type="Gene3D" id="1.20.1740.10">
    <property type="entry name" value="Amino acid/polyamine transporter I"/>
    <property type="match status" value="1"/>
</dbReference>
<evidence type="ECO:0000256" key="5">
    <source>
        <dbReference type="ARBA" id="ARBA00022692"/>
    </source>
</evidence>
<feature type="transmembrane region" description="Helical" evidence="8">
    <location>
        <begin position="116"/>
        <end position="134"/>
    </location>
</feature>